<dbReference type="HOGENOM" id="CLU_019043_0_0_1"/>
<dbReference type="EnsemblProtists" id="PYU1_T002130">
    <property type="protein sequence ID" value="PYU1_T002130"/>
    <property type="gene ID" value="PYU1_G002128"/>
</dbReference>
<feature type="compositionally biased region" description="Polar residues" evidence="1">
    <location>
        <begin position="294"/>
        <end position="304"/>
    </location>
</feature>
<sequence>MLPAVTTAADSLVAAASFCRLECDHKELFQPEYKRSNRTKGLKILRCFPHCCPNHMDRSYCGSSLHVLVRTTPTSDAASQLSQAQASPDGVGELSVFARFESASDPGMELGECVSFDSVTATTQSEENPEGQWIPGVKERPPAPTAVVKHMGNLGAENALVYQLNGKIYSRWYYDWESGANKAQRLMKHVLKAYVFEKIHSSSSNNSSDGEASSPYLYRVVAVIVSPEFTVISYRRAPSEVVSMMKSESYNYNPSHNNYNHGNPVLPPSAPRHLSPTSGDRNKRSAMDAMEGSNRWQLDELQSSSLRHQDMDPRMMKRRRPVGAVGPTDSFLRSSGASSVSVSSPLLVRGIHNTSSLFEDKVMWEHTNSTAVTTSKNLALLYWFVQWTPLTCYASFVDELVHITHRRLLEPLAPSNHHVGKINCFLRVFLEHAEGAGSGSDPHHASSQSKPLPFELETLLRVVSQAALWFFSEETRQWIRLFFQQHAENTLNKQALRRSFLIWITETEERLNHHVFAMTSLKTLTNVAEEIIAAVYSYEMFHSKRPQLRQILGDHGFAGWNAFVAQIRDTYIASSGVGNQSTTKGSAQAASFVQMGVVRNMFEQGWNGEWLLDTEEAVWKPTTTGSNSRRDPVSLFTMFDLISQITRLELVLSVQERILRVRSANTIMSGFDSMRLVLDGQERLFRVFPNGVSSSVNDGSCGDYIGSMHMESKGKRLVVYLELFRWAMTTSGSGASDPSYHMRMRIECWRNHRLYVNGEVLQTTSASSFADEERPYLGEMKLRAKRKAISKAHARHFHASVPSSSSVPMPAAWKQMGRFRLSYHRLA</sequence>
<organism evidence="2 3">
    <name type="scientific">Globisporangium ultimum (strain ATCC 200006 / CBS 805.95 / DAOM BR144)</name>
    <name type="common">Pythium ultimum</name>
    <dbReference type="NCBI Taxonomy" id="431595"/>
    <lineage>
        <taxon>Eukaryota</taxon>
        <taxon>Sar</taxon>
        <taxon>Stramenopiles</taxon>
        <taxon>Oomycota</taxon>
        <taxon>Peronosporomycetes</taxon>
        <taxon>Pythiales</taxon>
        <taxon>Pythiaceae</taxon>
        <taxon>Globisporangium</taxon>
    </lineage>
</organism>
<dbReference type="AlphaFoldDB" id="K3WAY9"/>
<dbReference type="eggNOG" id="ENOG502RV9B">
    <property type="taxonomic scope" value="Eukaryota"/>
</dbReference>
<evidence type="ECO:0000313" key="3">
    <source>
        <dbReference type="Proteomes" id="UP000019132"/>
    </source>
</evidence>
<feature type="compositionally biased region" description="Low complexity" evidence="1">
    <location>
        <begin position="254"/>
        <end position="264"/>
    </location>
</feature>
<dbReference type="OMA" id="WEHANAK"/>
<feature type="region of interest" description="Disordered" evidence="1">
    <location>
        <begin position="254"/>
        <end position="304"/>
    </location>
</feature>
<keyword evidence="3" id="KW-1185">Reference proteome</keyword>
<name>K3WAY9_GLOUD</name>
<reference evidence="2" key="3">
    <citation type="submission" date="2015-02" db="UniProtKB">
        <authorList>
            <consortium name="EnsemblProtists"/>
        </authorList>
    </citation>
    <scope>IDENTIFICATION</scope>
    <source>
        <strain evidence="2">DAOM BR144</strain>
    </source>
</reference>
<accession>K3WAY9</accession>
<evidence type="ECO:0000256" key="1">
    <source>
        <dbReference type="SAM" id="MobiDB-lite"/>
    </source>
</evidence>
<dbReference type="InParanoid" id="K3WAY9"/>
<dbReference type="EMBL" id="GL376634">
    <property type="status" value="NOT_ANNOTATED_CDS"/>
    <property type="molecule type" value="Genomic_DNA"/>
</dbReference>
<protein>
    <submittedName>
        <fullName evidence="2">Uncharacterized protein</fullName>
    </submittedName>
</protein>
<evidence type="ECO:0000313" key="2">
    <source>
        <dbReference type="EnsemblProtists" id="PYU1_T002130"/>
    </source>
</evidence>
<dbReference type="Proteomes" id="UP000019132">
    <property type="component" value="Unassembled WGS sequence"/>
</dbReference>
<dbReference type="VEuPathDB" id="FungiDB:PYU1_G002128"/>
<proteinExistence type="predicted"/>
<reference evidence="3" key="1">
    <citation type="journal article" date="2010" name="Genome Biol.">
        <title>Genome sequence of the necrotrophic plant pathogen Pythium ultimum reveals original pathogenicity mechanisms and effector repertoire.</title>
        <authorList>
            <person name="Levesque C.A."/>
            <person name="Brouwer H."/>
            <person name="Cano L."/>
            <person name="Hamilton J.P."/>
            <person name="Holt C."/>
            <person name="Huitema E."/>
            <person name="Raffaele S."/>
            <person name="Robideau G.P."/>
            <person name="Thines M."/>
            <person name="Win J."/>
            <person name="Zerillo M.M."/>
            <person name="Beakes G.W."/>
            <person name="Boore J.L."/>
            <person name="Busam D."/>
            <person name="Dumas B."/>
            <person name="Ferriera S."/>
            <person name="Fuerstenberg S.I."/>
            <person name="Gachon C.M."/>
            <person name="Gaulin E."/>
            <person name="Govers F."/>
            <person name="Grenville-Briggs L."/>
            <person name="Horner N."/>
            <person name="Hostetler J."/>
            <person name="Jiang R.H."/>
            <person name="Johnson J."/>
            <person name="Krajaejun T."/>
            <person name="Lin H."/>
            <person name="Meijer H.J."/>
            <person name="Moore B."/>
            <person name="Morris P."/>
            <person name="Phuntmart V."/>
            <person name="Puiu D."/>
            <person name="Shetty J."/>
            <person name="Stajich J.E."/>
            <person name="Tripathy S."/>
            <person name="Wawra S."/>
            <person name="van West P."/>
            <person name="Whitty B.R."/>
            <person name="Coutinho P.M."/>
            <person name="Henrissat B."/>
            <person name="Martin F."/>
            <person name="Thomas P.D."/>
            <person name="Tyler B.M."/>
            <person name="De Vries R.P."/>
            <person name="Kamoun S."/>
            <person name="Yandell M."/>
            <person name="Tisserat N."/>
            <person name="Buell C.R."/>
        </authorList>
    </citation>
    <scope>NUCLEOTIDE SEQUENCE</scope>
    <source>
        <strain evidence="3">DAOM:BR144</strain>
    </source>
</reference>
<reference evidence="3" key="2">
    <citation type="submission" date="2010-04" db="EMBL/GenBank/DDBJ databases">
        <authorList>
            <person name="Buell R."/>
            <person name="Hamilton J."/>
            <person name="Hostetler J."/>
        </authorList>
    </citation>
    <scope>NUCLEOTIDE SEQUENCE [LARGE SCALE GENOMIC DNA]</scope>
    <source>
        <strain evidence="3">DAOM:BR144</strain>
    </source>
</reference>